<keyword evidence="5" id="KW-0949">S-adenosyl-L-methionine</keyword>
<dbReference type="InterPro" id="IPR036602">
    <property type="entry name" value="tRNA_yW-synthesising-like_sf"/>
</dbReference>
<keyword evidence="11" id="KW-1185">Reference proteome</keyword>
<dbReference type="AlphaFoldDB" id="A0AAJ0BIB1"/>
<feature type="domain" description="tRNA wybutosine-synthesizing protein" evidence="9">
    <location>
        <begin position="99"/>
        <end position="200"/>
    </location>
</feature>
<keyword evidence="4" id="KW-0808">Transferase</keyword>
<dbReference type="EMBL" id="MU839829">
    <property type="protein sequence ID" value="KAK1758492.1"/>
    <property type="molecule type" value="Genomic_DNA"/>
</dbReference>
<dbReference type="EC" id="2.1.1.282" evidence="2"/>
<evidence type="ECO:0000256" key="8">
    <source>
        <dbReference type="ARBA" id="ARBA00049202"/>
    </source>
</evidence>
<accession>A0AAJ0BIB1</accession>
<feature type="domain" description="tRNA wybutosine-synthesizing protein" evidence="9">
    <location>
        <begin position="16"/>
        <end position="87"/>
    </location>
</feature>
<comment type="similarity">
    <text evidence="1">Belongs to the TYW3 family.</text>
</comment>
<dbReference type="Pfam" id="PF02676">
    <property type="entry name" value="TYW3"/>
    <property type="match status" value="2"/>
</dbReference>
<evidence type="ECO:0000256" key="6">
    <source>
        <dbReference type="ARBA" id="ARBA00022694"/>
    </source>
</evidence>
<evidence type="ECO:0000256" key="7">
    <source>
        <dbReference type="ARBA" id="ARBA00030554"/>
    </source>
</evidence>
<evidence type="ECO:0000256" key="2">
    <source>
        <dbReference type="ARBA" id="ARBA00012750"/>
    </source>
</evidence>
<dbReference type="PANTHER" id="PTHR48418">
    <property type="entry name" value="TRNA WYBUTOSINE-SYNTHESIZING PROTEIN 3"/>
    <property type="match status" value="1"/>
</dbReference>
<sequence>MESNNLLPTPSPAFTKRKSTILEHLAVPDEEYTDASPKGSVDVGIRGLIARINGVGGLVTTSSCAGRVSVFLEGEKSGRRKVTSGQEREDGDEDDDERILHILTASPHHAQLVIQAGMEAGFRESGAVSLLGRPAGETATPMVAVRSMGLSLESLVGFEDDEGRKQSLVSPGYLDMLVRIANERFVENGKRIARFEAALTAAFAPKKPVGWEDAETRRERKRLDGLRRRAEMKKAEAEASEEEENVNVDVIFQEPDVL</sequence>
<organism evidence="10 11">
    <name type="scientific">Echria macrotheca</name>
    <dbReference type="NCBI Taxonomy" id="438768"/>
    <lineage>
        <taxon>Eukaryota</taxon>
        <taxon>Fungi</taxon>
        <taxon>Dikarya</taxon>
        <taxon>Ascomycota</taxon>
        <taxon>Pezizomycotina</taxon>
        <taxon>Sordariomycetes</taxon>
        <taxon>Sordariomycetidae</taxon>
        <taxon>Sordariales</taxon>
        <taxon>Schizotheciaceae</taxon>
        <taxon>Echria</taxon>
    </lineage>
</organism>
<dbReference type="Proteomes" id="UP001239445">
    <property type="component" value="Unassembled WGS sequence"/>
</dbReference>
<comment type="catalytic activity">
    <reaction evidence="8">
        <text>4-demethyl-7-[(3S)-3-amino-3-carboxypropyl]wyosine(37) in tRNA(Phe) + S-adenosyl-L-methionine = 7-[(3S)-3-amino-3-carboxypropyl]wyosine(37) in tRNA(Phe) + S-adenosyl-L-homocysteine + H(+)</text>
        <dbReference type="Rhea" id="RHEA:36635"/>
        <dbReference type="Rhea" id="RHEA-COMP:10378"/>
        <dbReference type="Rhea" id="RHEA-COMP:10379"/>
        <dbReference type="ChEBI" id="CHEBI:15378"/>
        <dbReference type="ChEBI" id="CHEBI:57856"/>
        <dbReference type="ChEBI" id="CHEBI:59789"/>
        <dbReference type="ChEBI" id="CHEBI:73543"/>
        <dbReference type="ChEBI" id="CHEBI:73550"/>
        <dbReference type="EC" id="2.1.1.282"/>
    </reaction>
</comment>
<evidence type="ECO:0000256" key="3">
    <source>
        <dbReference type="ARBA" id="ARBA00022603"/>
    </source>
</evidence>
<reference evidence="10" key="1">
    <citation type="submission" date="2023-06" db="EMBL/GenBank/DDBJ databases">
        <title>Genome-scale phylogeny and comparative genomics of the fungal order Sordariales.</title>
        <authorList>
            <consortium name="Lawrence Berkeley National Laboratory"/>
            <person name="Hensen N."/>
            <person name="Bonometti L."/>
            <person name="Westerberg I."/>
            <person name="Brannstrom I.O."/>
            <person name="Guillou S."/>
            <person name="Cros-Aarteil S."/>
            <person name="Calhoun S."/>
            <person name="Haridas S."/>
            <person name="Kuo A."/>
            <person name="Mondo S."/>
            <person name="Pangilinan J."/>
            <person name="Riley R."/>
            <person name="Labutti K."/>
            <person name="Andreopoulos B."/>
            <person name="Lipzen A."/>
            <person name="Chen C."/>
            <person name="Yanf M."/>
            <person name="Daum C."/>
            <person name="Ng V."/>
            <person name="Clum A."/>
            <person name="Steindorff A."/>
            <person name="Ohm R."/>
            <person name="Martin F."/>
            <person name="Silar P."/>
            <person name="Natvig D."/>
            <person name="Lalanne C."/>
            <person name="Gautier V."/>
            <person name="Ament-Velasquez S.L."/>
            <person name="Kruys A."/>
            <person name="Hutchinson M.I."/>
            <person name="Powell A.J."/>
            <person name="Barry K."/>
            <person name="Miller A.N."/>
            <person name="Grigoriev I.V."/>
            <person name="Debuchy R."/>
            <person name="Gladieux P."/>
            <person name="Thoren M.H."/>
            <person name="Johannesson H."/>
        </authorList>
    </citation>
    <scope>NUCLEOTIDE SEQUENCE</scope>
    <source>
        <strain evidence="10">PSN4</strain>
    </source>
</reference>
<protein>
    <recommendedName>
        <fullName evidence="2">tRNA(Phe) 7-[(3-amino-3-carboxypropyl)-4-demethylwyosine(37)-N(4)]-methyltransferase</fullName>
        <ecNumber evidence="2">2.1.1.282</ecNumber>
    </recommendedName>
    <alternativeName>
        <fullName evidence="7">tRNA(Phe) 7-((3-amino-3-carboxypropyl)-4-demethylwyosine(37)-N(4))-methyltransferase</fullName>
    </alternativeName>
</protein>
<name>A0AAJ0BIB1_9PEZI</name>
<proteinExistence type="inferred from homology"/>
<dbReference type="GO" id="GO:0008168">
    <property type="term" value="F:methyltransferase activity"/>
    <property type="evidence" value="ECO:0007669"/>
    <property type="project" value="UniProtKB-KW"/>
</dbReference>
<keyword evidence="6" id="KW-0819">tRNA processing</keyword>
<evidence type="ECO:0000259" key="9">
    <source>
        <dbReference type="Pfam" id="PF02676"/>
    </source>
</evidence>
<gene>
    <name evidence="10" type="ORF">QBC47DRAFT_411185</name>
</gene>
<evidence type="ECO:0000313" key="10">
    <source>
        <dbReference type="EMBL" id="KAK1758492.1"/>
    </source>
</evidence>
<dbReference type="InterPro" id="IPR003827">
    <property type="entry name" value="tRNA_yW-synthesising"/>
</dbReference>
<evidence type="ECO:0000256" key="1">
    <source>
        <dbReference type="ARBA" id="ARBA00008569"/>
    </source>
</evidence>
<comment type="caution">
    <text evidence="10">The sequence shown here is derived from an EMBL/GenBank/DDBJ whole genome shotgun (WGS) entry which is preliminary data.</text>
</comment>
<dbReference type="Gene3D" id="3.30.1960.10">
    <property type="entry name" value="tRNA wybutosine-synthesizing-like"/>
    <property type="match status" value="2"/>
</dbReference>
<evidence type="ECO:0000256" key="4">
    <source>
        <dbReference type="ARBA" id="ARBA00022679"/>
    </source>
</evidence>
<evidence type="ECO:0000256" key="5">
    <source>
        <dbReference type="ARBA" id="ARBA00022691"/>
    </source>
</evidence>
<dbReference type="GO" id="GO:0032259">
    <property type="term" value="P:methylation"/>
    <property type="evidence" value="ECO:0007669"/>
    <property type="project" value="UniProtKB-KW"/>
</dbReference>
<dbReference type="GO" id="GO:0008033">
    <property type="term" value="P:tRNA processing"/>
    <property type="evidence" value="ECO:0007669"/>
    <property type="project" value="UniProtKB-KW"/>
</dbReference>
<dbReference type="PANTHER" id="PTHR48418:SF1">
    <property type="entry name" value="TRNA WYBUTOSINE-SYNTHESIZING PROTEIN 3"/>
    <property type="match status" value="1"/>
</dbReference>
<keyword evidence="3" id="KW-0489">Methyltransferase</keyword>
<dbReference type="SUPFAM" id="SSF111278">
    <property type="entry name" value="SSo0622-like"/>
    <property type="match status" value="1"/>
</dbReference>
<evidence type="ECO:0000313" key="11">
    <source>
        <dbReference type="Proteomes" id="UP001239445"/>
    </source>
</evidence>